<name>M5JLF4_9HYPH</name>
<dbReference type="Proteomes" id="UP000011971">
    <property type="component" value="Unassembled WGS sequence"/>
</dbReference>
<dbReference type="AlphaFoldDB" id="M5JLF4"/>
<organism evidence="2 3">
    <name type="scientific">Brucella intermedia M86</name>
    <dbReference type="NCBI Taxonomy" id="1234597"/>
    <lineage>
        <taxon>Bacteria</taxon>
        <taxon>Pseudomonadati</taxon>
        <taxon>Pseudomonadota</taxon>
        <taxon>Alphaproteobacteria</taxon>
        <taxon>Hyphomicrobiales</taxon>
        <taxon>Brucellaceae</taxon>
        <taxon>Brucella/Ochrobactrum group</taxon>
        <taxon>Brucella</taxon>
    </lineage>
</organism>
<proteinExistence type="predicted"/>
<dbReference type="EMBL" id="AOGE01000055">
    <property type="protein sequence ID" value="ELT47403.1"/>
    <property type="molecule type" value="Genomic_DNA"/>
</dbReference>
<reference evidence="2 3" key="1">
    <citation type="journal article" date="2013" name="Gut Pathog.">
        <title>Draft genome of Ochrobactrum intermedium strain M86 isolated from non-ulcer dyspeptic individual from India.</title>
        <authorList>
            <person name="Kulkarni G."/>
            <person name="Dhotre D."/>
            <person name="Dharne M."/>
            <person name="Shetty S."/>
            <person name="Chowdhury S."/>
            <person name="Misra V."/>
            <person name="Misra S."/>
            <person name="Patole M."/>
            <person name="Shouche Y."/>
        </authorList>
    </citation>
    <scope>NUCLEOTIDE SEQUENCE [LARGE SCALE GENOMIC DNA]</scope>
    <source>
        <strain evidence="2 3">M86</strain>
    </source>
</reference>
<sequence length="124" mass="14195">MDKPSRFDNLPTDELLQKELQTRVDRRELLHLIEDRFKAEAQKTYTFGMAYRIASGRFAGRAMILEYVVVGGKQFSPIPQALFPLAEGRLSIPHGMRPWTTKTQQVRLESLDPSSGYDPQVSKK</sequence>
<evidence type="ECO:0000256" key="1">
    <source>
        <dbReference type="SAM" id="MobiDB-lite"/>
    </source>
</evidence>
<accession>M5JLF4</accession>
<protein>
    <submittedName>
        <fullName evidence="2">Uncharacterized protein</fullName>
    </submittedName>
</protein>
<gene>
    <name evidence="2" type="ORF">D584_19923</name>
</gene>
<comment type="caution">
    <text evidence="2">The sequence shown here is derived from an EMBL/GenBank/DDBJ whole genome shotgun (WGS) entry which is preliminary data.</text>
</comment>
<evidence type="ECO:0000313" key="2">
    <source>
        <dbReference type="EMBL" id="ELT47403.1"/>
    </source>
</evidence>
<feature type="region of interest" description="Disordered" evidence="1">
    <location>
        <begin position="102"/>
        <end position="124"/>
    </location>
</feature>
<evidence type="ECO:0000313" key="3">
    <source>
        <dbReference type="Proteomes" id="UP000011971"/>
    </source>
</evidence>
<dbReference type="RefSeq" id="WP_006472638.1">
    <property type="nucleotide sequence ID" value="NZ_AOGE01000055.1"/>
</dbReference>